<comment type="caution">
    <text evidence="4">The sequence shown here is derived from an EMBL/GenBank/DDBJ whole genome shotgun (WGS) entry which is preliminary data.</text>
</comment>
<dbReference type="PANTHER" id="PTHR43446:SF1">
    <property type="entry name" value="BAND 7 DOMAIN-CONTAINING PROTEIN"/>
    <property type="match status" value="1"/>
</dbReference>
<dbReference type="SUPFAM" id="SSF117892">
    <property type="entry name" value="Band 7/SPFH domain"/>
    <property type="match status" value="1"/>
</dbReference>
<proteinExistence type="predicted"/>
<evidence type="ECO:0000256" key="1">
    <source>
        <dbReference type="ARBA" id="ARBA00004167"/>
    </source>
</evidence>
<keyword evidence="2" id="KW-1133">Transmembrane helix</keyword>
<dbReference type="EMBL" id="JBBNFP010000011">
    <property type="protein sequence ID" value="MEQ2486348.1"/>
    <property type="molecule type" value="Genomic_DNA"/>
</dbReference>
<evidence type="ECO:0000259" key="3">
    <source>
        <dbReference type="SMART" id="SM00244"/>
    </source>
</evidence>
<dbReference type="PANTHER" id="PTHR43446">
    <property type="entry name" value="MEMBRANE PROTEIN-RELATED"/>
    <property type="match status" value="1"/>
</dbReference>
<reference evidence="4 5" key="1">
    <citation type="submission" date="2024-04" db="EMBL/GenBank/DDBJ databases">
        <title>Human intestinal bacterial collection.</title>
        <authorList>
            <person name="Pauvert C."/>
            <person name="Hitch T.C.A."/>
            <person name="Clavel T."/>
        </authorList>
    </citation>
    <scope>NUCLEOTIDE SEQUENCE [LARGE SCALE GENOMIC DNA]</scope>
    <source>
        <strain evidence="4 5">CLA-AA-H145</strain>
    </source>
</reference>
<dbReference type="Gene3D" id="3.30.479.30">
    <property type="entry name" value="Band 7 domain"/>
    <property type="match status" value="1"/>
</dbReference>
<organism evidence="4 5">
    <name type="scientific">Hallella faecis</name>
    <dbReference type="NCBI Taxonomy" id="2841596"/>
    <lineage>
        <taxon>Bacteria</taxon>
        <taxon>Pseudomonadati</taxon>
        <taxon>Bacteroidota</taxon>
        <taxon>Bacteroidia</taxon>
        <taxon>Bacteroidales</taxon>
        <taxon>Prevotellaceae</taxon>
        <taxon>Hallella</taxon>
    </lineage>
</organism>
<sequence>METTKTTQAVSSPATSGERSFEGYTMNGFLALFIILALILAVGGWLILSIIAENSVPCVISSLLLVCLLFCAKGFVQQEPNEARVMMFFGKYKGTFKSVGFYWMNPFINTKRLSLRSRNIDAEPIKVNDKQGNPVMIGHVLVWRLKDTYKAMFEIDSQTMARNTASVGTDVNSIMSAFENFVKIQSDAALRQVAGLYSYDNNESSDEVTLRGGGDIINKQLEERLDERLNMAGIEIVEARINYLAYAPEIAAVMLRRQQADAIIAAREKIVEGAVSMVKMALDRLSSEQVVELDDDKKASMVSNLLVVLCGDDSAQPVVNTGSLNM</sequence>
<feature type="transmembrane region" description="Helical" evidence="2">
    <location>
        <begin position="54"/>
        <end position="76"/>
    </location>
</feature>
<keyword evidence="2" id="KW-0812">Transmembrane</keyword>
<protein>
    <submittedName>
        <fullName evidence="4">SPFH domain-containing protein</fullName>
    </submittedName>
</protein>
<keyword evidence="5" id="KW-1185">Reference proteome</keyword>
<evidence type="ECO:0000313" key="4">
    <source>
        <dbReference type="EMBL" id="MEQ2486348.1"/>
    </source>
</evidence>
<evidence type="ECO:0000313" key="5">
    <source>
        <dbReference type="Proteomes" id="UP001487296"/>
    </source>
</evidence>
<accession>A0ABV1FPQ0</accession>
<evidence type="ECO:0000256" key="2">
    <source>
        <dbReference type="SAM" id="Phobius"/>
    </source>
</evidence>
<dbReference type="SMART" id="SM00244">
    <property type="entry name" value="PHB"/>
    <property type="match status" value="1"/>
</dbReference>
<keyword evidence="2" id="KW-0472">Membrane</keyword>
<feature type="transmembrane region" description="Helical" evidence="2">
    <location>
        <begin position="29"/>
        <end position="48"/>
    </location>
</feature>
<dbReference type="RefSeq" id="WP_215759406.1">
    <property type="nucleotide sequence ID" value="NZ_JAHKBE010000011.1"/>
</dbReference>
<name>A0ABV1FPQ0_9BACT</name>
<dbReference type="CDD" id="cd03402">
    <property type="entry name" value="SPFH_like_u2"/>
    <property type="match status" value="1"/>
</dbReference>
<dbReference type="Pfam" id="PF01145">
    <property type="entry name" value="Band_7"/>
    <property type="match status" value="1"/>
</dbReference>
<dbReference type="InterPro" id="IPR036013">
    <property type="entry name" value="Band_7/SPFH_dom_sf"/>
</dbReference>
<gene>
    <name evidence="4" type="ORF">AAAT34_04665</name>
</gene>
<dbReference type="InterPro" id="IPR001107">
    <property type="entry name" value="Band_7"/>
</dbReference>
<comment type="subcellular location">
    <subcellularLocation>
        <location evidence="1">Membrane</location>
        <topology evidence="1">Single-pass membrane protein</topology>
    </subcellularLocation>
</comment>
<feature type="domain" description="Band 7" evidence="3">
    <location>
        <begin position="73"/>
        <end position="258"/>
    </location>
</feature>
<dbReference type="Proteomes" id="UP001487296">
    <property type="component" value="Unassembled WGS sequence"/>
</dbReference>